<reference evidence="2" key="1">
    <citation type="submission" date="2022-11" db="UniProtKB">
        <authorList>
            <consortium name="WormBaseParasite"/>
        </authorList>
    </citation>
    <scope>IDENTIFICATION</scope>
</reference>
<proteinExistence type="predicted"/>
<accession>A0A915D341</accession>
<dbReference type="PANTHER" id="PTHR46465">
    <property type="entry name" value="LATERAL SIGNALING TARGET PROTEIN 2 HOMOLOG"/>
    <property type="match status" value="1"/>
</dbReference>
<dbReference type="PANTHER" id="PTHR46465:SF2">
    <property type="entry name" value="LATERAL SIGNALING TARGET PROTEIN 2 HOMOLOG"/>
    <property type="match status" value="1"/>
</dbReference>
<evidence type="ECO:0000313" key="1">
    <source>
        <dbReference type="Proteomes" id="UP000887574"/>
    </source>
</evidence>
<dbReference type="Proteomes" id="UP000887574">
    <property type="component" value="Unplaced"/>
</dbReference>
<dbReference type="WBParaSite" id="jg15051">
    <property type="protein sequence ID" value="jg15051"/>
    <property type="gene ID" value="jg15051"/>
</dbReference>
<evidence type="ECO:0000313" key="2">
    <source>
        <dbReference type="WBParaSite" id="jg15051"/>
    </source>
</evidence>
<name>A0A915D341_9BILA</name>
<dbReference type="InterPro" id="IPR051118">
    <property type="entry name" value="LST-2"/>
</dbReference>
<organism evidence="1 2">
    <name type="scientific">Ditylenchus dipsaci</name>
    <dbReference type="NCBI Taxonomy" id="166011"/>
    <lineage>
        <taxon>Eukaryota</taxon>
        <taxon>Metazoa</taxon>
        <taxon>Ecdysozoa</taxon>
        <taxon>Nematoda</taxon>
        <taxon>Chromadorea</taxon>
        <taxon>Rhabditida</taxon>
        <taxon>Tylenchina</taxon>
        <taxon>Tylenchomorpha</taxon>
        <taxon>Sphaerularioidea</taxon>
        <taxon>Anguinidae</taxon>
        <taxon>Anguininae</taxon>
        <taxon>Ditylenchus</taxon>
    </lineage>
</organism>
<keyword evidence="1" id="KW-1185">Reference proteome</keyword>
<sequence>MQSLWKLVNKPRIDDWSPLAKFYYADEALNTIANRVLHIIAEMLMIVFPHEGDRACRDFRVKFPDEIIAGWFLVSKPPELITLKLKFRQLPGQLWFGAECLAAGSNIVDHESESEAIRPMAKALTKHLDKMREFLKDQALRDPTQYSDKIKLSLQVFDRLFAEFEFNYVSAMVNVKSVNDYDTTLDVAVLFSESITRAIRLNYVTQEQIDDCNPNVIIALPRLAIVWVYILARRSIKCGWP</sequence>
<dbReference type="GO" id="GO:0031901">
    <property type="term" value="C:early endosome membrane"/>
    <property type="evidence" value="ECO:0007669"/>
    <property type="project" value="TreeGrafter"/>
</dbReference>
<protein>
    <submittedName>
        <fullName evidence="2">Uncharacterized protein</fullName>
    </submittedName>
</protein>
<dbReference type="AlphaFoldDB" id="A0A915D341"/>